<feature type="region of interest" description="Disordered" evidence="1">
    <location>
        <begin position="118"/>
        <end position="144"/>
    </location>
</feature>
<evidence type="ECO:0000313" key="2">
    <source>
        <dbReference type="EMBL" id="GAT61234.1"/>
    </source>
</evidence>
<proteinExistence type="predicted"/>
<evidence type="ECO:0000313" key="3">
    <source>
        <dbReference type="Proteomes" id="UP000815677"/>
    </source>
</evidence>
<reference evidence="2" key="1">
    <citation type="submission" date="2014-09" db="EMBL/GenBank/DDBJ databases">
        <title>Genome sequence of the luminous mushroom Mycena chlorophos for searching fungal bioluminescence genes.</title>
        <authorList>
            <person name="Tanaka Y."/>
            <person name="Kasuga D."/>
            <person name="Oba Y."/>
            <person name="Hase S."/>
            <person name="Sato K."/>
            <person name="Oba Y."/>
            <person name="Sakakibara Y."/>
        </authorList>
    </citation>
    <scope>NUCLEOTIDE SEQUENCE</scope>
</reference>
<dbReference type="EMBL" id="DF850018">
    <property type="protein sequence ID" value="GAT61234.1"/>
    <property type="molecule type" value="Genomic_DNA"/>
</dbReference>
<gene>
    <name evidence="2" type="ORF">MCHLO_17283</name>
</gene>
<accession>A0ABQ0MD50</accession>
<feature type="compositionally biased region" description="Acidic residues" evidence="1">
    <location>
        <begin position="51"/>
        <end position="63"/>
    </location>
</feature>
<name>A0ABQ0MD50_MYCCL</name>
<feature type="region of interest" description="Disordered" evidence="1">
    <location>
        <begin position="48"/>
        <end position="67"/>
    </location>
</feature>
<evidence type="ECO:0000256" key="1">
    <source>
        <dbReference type="SAM" id="MobiDB-lite"/>
    </source>
</evidence>
<keyword evidence="3" id="KW-1185">Reference proteome</keyword>
<sequence>MTRLSTMFESKDAQRARVEAEIAARSEMFRARPTLKIGARTVINPLFEGDNPFEDPELLDPENEGVLREPMEEIVERRKERPKSEVIHRTPWLRNEHGHRNPRYSAPAVLEALPNYNDDEDPFRKDEMPGTSGSANSFFLDEEEETKRARRRTITFEPVDFLHVEIPHAQLDLGIVAD</sequence>
<organism evidence="2 3">
    <name type="scientific">Mycena chlorophos</name>
    <name type="common">Agaric fungus</name>
    <name type="synonym">Agaricus chlorophos</name>
    <dbReference type="NCBI Taxonomy" id="658473"/>
    <lineage>
        <taxon>Eukaryota</taxon>
        <taxon>Fungi</taxon>
        <taxon>Dikarya</taxon>
        <taxon>Basidiomycota</taxon>
        <taxon>Agaricomycotina</taxon>
        <taxon>Agaricomycetes</taxon>
        <taxon>Agaricomycetidae</taxon>
        <taxon>Agaricales</taxon>
        <taxon>Marasmiineae</taxon>
        <taxon>Mycenaceae</taxon>
        <taxon>Mycena</taxon>
    </lineage>
</organism>
<dbReference type="Proteomes" id="UP000815677">
    <property type="component" value="Unassembled WGS sequence"/>
</dbReference>
<protein>
    <submittedName>
        <fullName evidence="2">Uncharacterized protein</fullName>
    </submittedName>
</protein>